<dbReference type="PANTHER" id="PTHR48079">
    <property type="entry name" value="PROTEIN YEEZ"/>
    <property type="match status" value="1"/>
</dbReference>
<dbReference type="GO" id="GO:0005737">
    <property type="term" value="C:cytoplasm"/>
    <property type="evidence" value="ECO:0007669"/>
    <property type="project" value="TreeGrafter"/>
</dbReference>
<evidence type="ECO:0000259" key="1">
    <source>
        <dbReference type="Pfam" id="PF01370"/>
    </source>
</evidence>
<dbReference type="SUPFAM" id="SSF51735">
    <property type="entry name" value="NAD(P)-binding Rossmann-fold domains"/>
    <property type="match status" value="1"/>
</dbReference>
<dbReference type="RefSeq" id="WP_157392919.1">
    <property type="nucleotide sequence ID" value="NZ_WRPP01000013.1"/>
</dbReference>
<dbReference type="Proteomes" id="UP000466794">
    <property type="component" value="Unassembled WGS sequence"/>
</dbReference>
<sequence>MRVFVAGATGAVGHYLVGQLLEQGHHVVGTSRTRQGVDRLCARGAEGALLDIFDAAAAERAVAAAAPDAVVHQLTALNGGTSADNSRIRRIGTRHLVDAAHRAGVGRIIAQSVAWAYEPGKLPADEDTPLDLAAAEPRATMVAGIAELENTVAEIDEHVVLRYGLLYGPGTWYRRDGLAADVLRGETTDPAAAFLGGLIAGDAVASFVHVEDAAAAAVSALDWPRGVVNIVDDEPAPGREWVPALAAAVGAPAPTPTTGRADWERGASNARARSLGWVPRHPSWRTGFAA</sequence>
<protein>
    <submittedName>
        <fullName evidence="2">NAD-dependent epimerase/dehydratase family protein</fullName>
    </submittedName>
</protein>
<proteinExistence type="predicted"/>
<dbReference type="InterPro" id="IPR036291">
    <property type="entry name" value="NAD(P)-bd_dom_sf"/>
</dbReference>
<keyword evidence="3" id="KW-1185">Reference proteome</keyword>
<dbReference type="EMBL" id="WRPP01000013">
    <property type="protein sequence ID" value="MVU83313.1"/>
    <property type="molecule type" value="Genomic_DNA"/>
</dbReference>
<feature type="domain" description="NAD-dependent epimerase/dehydratase" evidence="1">
    <location>
        <begin position="3"/>
        <end position="226"/>
    </location>
</feature>
<dbReference type="AlphaFoldDB" id="A0A7K1V9J6"/>
<dbReference type="InterPro" id="IPR001509">
    <property type="entry name" value="Epimerase_deHydtase"/>
</dbReference>
<name>A0A7K1V9J6_9NOCA</name>
<dbReference type="Gene3D" id="3.40.50.720">
    <property type="entry name" value="NAD(P)-binding Rossmann-like Domain"/>
    <property type="match status" value="1"/>
</dbReference>
<evidence type="ECO:0000313" key="3">
    <source>
        <dbReference type="Proteomes" id="UP000466794"/>
    </source>
</evidence>
<accession>A0A7K1V9J6</accession>
<dbReference type="Pfam" id="PF01370">
    <property type="entry name" value="Epimerase"/>
    <property type="match status" value="1"/>
</dbReference>
<organism evidence="2 3">
    <name type="scientific">Nocardia terrae</name>
    <dbReference type="NCBI Taxonomy" id="2675851"/>
    <lineage>
        <taxon>Bacteria</taxon>
        <taxon>Bacillati</taxon>
        <taxon>Actinomycetota</taxon>
        <taxon>Actinomycetes</taxon>
        <taxon>Mycobacteriales</taxon>
        <taxon>Nocardiaceae</taxon>
        <taxon>Nocardia</taxon>
    </lineage>
</organism>
<evidence type="ECO:0000313" key="2">
    <source>
        <dbReference type="EMBL" id="MVU83313.1"/>
    </source>
</evidence>
<dbReference type="PANTHER" id="PTHR48079:SF6">
    <property type="entry name" value="NAD(P)-BINDING DOMAIN-CONTAINING PROTEIN-RELATED"/>
    <property type="match status" value="1"/>
</dbReference>
<dbReference type="InterPro" id="IPR051783">
    <property type="entry name" value="NAD(P)-dependent_oxidoreduct"/>
</dbReference>
<gene>
    <name evidence="2" type="ORF">GPX89_39505</name>
</gene>
<reference evidence="2 3" key="1">
    <citation type="submission" date="2019-12" db="EMBL/GenBank/DDBJ databases">
        <title>Nocardia sp. nov. ET3-3 isolated from soil.</title>
        <authorList>
            <person name="Kanchanasin P."/>
            <person name="Tanasupawat S."/>
            <person name="Yuki M."/>
            <person name="Kudo T."/>
        </authorList>
    </citation>
    <scope>NUCLEOTIDE SEQUENCE [LARGE SCALE GENOMIC DNA]</scope>
    <source>
        <strain evidence="2 3">ET3-3</strain>
    </source>
</reference>
<comment type="caution">
    <text evidence="2">The sequence shown here is derived from an EMBL/GenBank/DDBJ whole genome shotgun (WGS) entry which is preliminary data.</text>
</comment>
<dbReference type="GO" id="GO:0004029">
    <property type="term" value="F:aldehyde dehydrogenase (NAD+) activity"/>
    <property type="evidence" value="ECO:0007669"/>
    <property type="project" value="TreeGrafter"/>
</dbReference>